<dbReference type="PANTHER" id="PTHR32285">
    <property type="entry name" value="PROTEIN TRICHOME BIREFRINGENCE-LIKE 9-RELATED"/>
    <property type="match status" value="1"/>
</dbReference>
<comment type="caution">
    <text evidence="3">The sequence shown here is derived from an EMBL/GenBank/DDBJ whole genome shotgun (WGS) entry which is preliminary data.</text>
</comment>
<feature type="domain" description="Trichome birefringence-like C-terminal" evidence="2">
    <location>
        <begin position="37"/>
        <end position="138"/>
    </location>
</feature>
<dbReference type="InterPro" id="IPR029962">
    <property type="entry name" value="TBL"/>
</dbReference>
<evidence type="ECO:0000313" key="4">
    <source>
        <dbReference type="Proteomes" id="UP001141806"/>
    </source>
</evidence>
<accession>A0A9Q0QRG6</accession>
<sequence>MRLYHGSKAKVPNCAIWKDDSSIRFVGYVRNDLGNLRGGQWNSGGQCSTEIEPIYDEIFLEKYPSKMRVLEYVLRQMKTPVIYLNINRLTDYRKDGHPSIYRKEYNSVQEQIAVETSQDYSHWCLPGVPDTWNELLYDSLSKTRGGFRRN</sequence>
<evidence type="ECO:0000259" key="2">
    <source>
        <dbReference type="Pfam" id="PF13839"/>
    </source>
</evidence>
<dbReference type="AlphaFoldDB" id="A0A9Q0QRG6"/>
<reference evidence="3" key="1">
    <citation type="journal article" date="2023" name="Plant J.">
        <title>The genome of the king protea, Protea cynaroides.</title>
        <authorList>
            <person name="Chang J."/>
            <person name="Duong T.A."/>
            <person name="Schoeman C."/>
            <person name="Ma X."/>
            <person name="Roodt D."/>
            <person name="Barker N."/>
            <person name="Li Z."/>
            <person name="Van de Peer Y."/>
            <person name="Mizrachi E."/>
        </authorList>
    </citation>
    <scope>NUCLEOTIDE SEQUENCE</scope>
    <source>
        <tissue evidence="3">Young leaves</tissue>
    </source>
</reference>
<evidence type="ECO:0000313" key="3">
    <source>
        <dbReference type="EMBL" id="KAJ4969150.1"/>
    </source>
</evidence>
<dbReference type="OrthoDB" id="630188at2759"/>
<gene>
    <name evidence="3" type="ORF">NE237_015851</name>
</gene>
<dbReference type="GO" id="GO:0016413">
    <property type="term" value="F:O-acetyltransferase activity"/>
    <property type="evidence" value="ECO:0007669"/>
    <property type="project" value="InterPro"/>
</dbReference>
<keyword evidence="4" id="KW-1185">Reference proteome</keyword>
<dbReference type="GO" id="GO:0005794">
    <property type="term" value="C:Golgi apparatus"/>
    <property type="evidence" value="ECO:0007669"/>
    <property type="project" value="TreeGrafter"/>
</dbReference>
<proteinExistence type="inferred from homology"/>
<dbReference type="InterPro" id="IPR026057">
    <property type="entry name" value="TBL_C"/>
</dbReference>
<comment type="similarity">
    <text evidence="1">Belongs to the PC-esterase family. TBL subfamily.</text>
</comment>
<dbReference type="Proteomes" id="UP001141806">
    <property type="component" value="Unassembled WGS sequence"/>
</dbReference>
<evidence type="ECO:0000256" key="1">
    <source>
        <dbReference type="ARBA" id="ARBA00007727"/>
    </source>
</evidence>
<dbReference type="EMBL" id="JAMYWD010000006">
    <property type="protein sequence ID" value="KAJ4969150.1"/>
    <property type="molecule type" value="Genomic_DNA"/>
</dbReference>
<dbReference type="PANTHER" id="PTHR32285:SF208">
    <property type="entry name" value="PROTEIN TRICHOME BIREFRINGENCE-LIKE 2"/>
    <property type="match status" value="1"/>
</dbReference>
<name>A0A9Q0QRG6_9MAGN</name>
<dbReference type="Pfam" id="PF13839">
    <property type="entry name" value="PC-Esterase"/>
    <property type="match status" value="1"/>
</dbReference>
<protein>
    <recommendedName>
        <fullName evidence="2">Trichome birefringence-like C-terminal domain-containing protein</fullName>
    </recommendedName>
</protein>
<organism evidence="3 4">
    <name type="scientific">Protea cynaroides</name>
    <dbReference type="NCBI Taxonomy" id="273540"/>
    <lineage>
        <taxon>Eukaryota</taxon>
        <taxon>Viridiplantae</taxon>
        <taxon>Streptophyta</taxon>
        <taxon>Embryophyta</taxon>
        <taxon>Tracheophyta</taxon>
        <taxon>Spermatophyta</taxon>
        <taxon>Magnoliopsida</taxon>
        <taxon>Proteales</taxon>
        <taxon>Proteaceae</taxon>
        <taxon>Protea</taxon>
    </lineage>
</organism>